<sequence length="411" mass="46594">MAKHLYTEHNTIRGGEWKYMDKRIDVRFFDKNLKFIGELDAYEGLEFITRWTKYGTFQIFVYRITKQMKIGNYIMLDNDRKKTGIIKRIECSDDDNSSTPATISGYTLLHLLTQRITYPPKGLAYHSFHDTAENIICSLVKANATNATDTRRNIPFLKVKASLGRGDRVYYQTRYDNLDEAVTALCEASGLGVSISLIPENQQLLFEVLEGVDRSANQSNRPPMIFNVDYDNVTNREFISDISEYKNTAIVAGQGEGAERRIRYVGDENSGLERYELFVDARDIEDDTALPDRGKSKLAECACNDTYSSEVDSSQYKIKWDIGDIVVTVDREYAVNMNERIVETTETFDENGYSISPTFGATQKTILEKISDISTASMQLVEGIQGIKGEDGKTPQMMINADGHLIAIYED</sequence>
<evidence type="ECO:0000259" key="1">
    <source>
        <dbReference type="Pfam" id="PF14594"/>
    </source>
</evidence>
<proteinExistence type="predicted"/>
<protein>
    <recommendedName>
        <fullName evidence="1">Gp28/Gp37-like domain-containing protein</fullName>
    </recommendedName>
</protein>
<dbReference type="Pfam" id="PF14594">
    <property type="entry name" value="Sipho_Gp37"/>
    <property type="match status" value="1"/>
</dbReference>
<reference evidence="2" key="1">
    <citation type="journal article" date="2021" name="Proc. Natl. Acad. Sci. U.S.A.">
        <title>A Catalog of Tens of Thousands of Viruses from Human Metagenomes Reveals Hidden Associations with Chronic Diseases.</title>
        <authorList>
            <person name="Tisza M.J."/>
            <person name="Buck C.B."/>
        </authorList>
    </citation>
    <scope>NUCLEOTIDE SEQUENCE</scope>
    <source>
        <strain evidence="2">Ct7BG1</strain>
    </source>
</reference>
<dbReference type="InterPro" id="IPR029432">
    <property type="entry name" value="Gp28/Gp37-like_dom"/>
</dbReference>
<evidence type="ECO:0000313" key="2">
    <source>
        <dbReference type="EMBL" id="DAF89341.1"/>
    </source>
</evidence>
<dbReference type="EMBL" id="BK016008">
    <property type="protein sequence ID" value="DAF89341.1"/>
    <property type="molecule type" value="Genomic_DNA"/>
</dbReference>
<name>A0A8S5U4I6_9CAUD</name>
<feature type="domain" description="Gp28/Gp37-like" evidence="1">
    <location>
        <begin position="26"/>
        <end position="360"/>
    </location>
</feature>
<accession>A0A8S5U4I6</accession>
<organism evidence="2">
    <name type="scientific">Siphoviridae sp. ct7BG1</name>
    <dbReference type="NCBI Taxonomy" id="2825349"/>
    <lineage>
        <taxon>Viruses</taxon>
        <taxon>Duplodnaviria</taxon>
        <taxon>Heunggongvirae</taxon>
        <taxon>Uroviricota</taxon>
        <taxon>Caudoviricetes</taxon>
    </lineage>
</organism>